<dbReference type="OrthoDB" id="9789573at2"/>
<evidence type="ECO:0008006" key="3">
    <source>
        <dbReference type="Google" id="ProtNLM"/>
    </source>
</evidence>
<name>A0A2Z2P2C2_9GAMM</name>
<gene>
    <name evidence="1" type="ORF">IMCC3135_27075</name>
</gene>
<proteinExistence type="predicted"/>
<dbReference type="Pfam" id="PF02566">
    <property type="entry name" value="OsmC"/>
    <property type="match status" value="1"/>
</dbReference>
<reference evidence="1 2" key="1">
    <citation type="submission" date="2016-12" db="EMBL/GenBank/DDBJ databases">
        <authorList>
            <person name="Song W.-J."/>
            <person name="Kurnit D.M."/>
        </authorList>
    </citation>
    <scope>NUCLEOTIDE SEQUENCE [LARGE SCALE GENOMIC DNA]</scope>
    <source>
        <strain evidence="1 2">IMCC3135</strain>
    </source>
</reference>
<sequence length="181" mass="19323">MRNGIATAALSEFVNEVRETPEEAAMEYGINIVWESGTRSRIEAKPMTVGGHKVSRKFSWKADEPKQLLGTNHAANPQELLLSGLGACMMVSFLAGASAKGIQLETLEIDFSGSLDLRGFLGVESNSTVGFPQIDYTIHVTGDASAATFEELHQISVAHSPNAQTMLNAVSLNGQVVSTSL</sequence>
<dbReference type="RefSeq" id="WP_088920386.1">
    <property type="nucleotide sequence ID" value="NZ_CP018632.1"/>
</dbReference>
<dbReference type="PANTHER" id="PTHR35368:SF1">
    <property type="entry name" value="HYDROPEROXIDE REDUCTASE"/>
    <property type="match status" value="1"/>
</dbReference>
<dbReference type="KEGG" id="gai:IMCC3135_27075"/>
<dbReference type="Proteomes" id="UP000250079">
    <property type="component" value="Chromosome"/>
</dbReference>
<evidence type="ECO:0000313" key="2">
    <source>
        <dbReference type="Proteomes" id="UP000250079"/>
    </source>
</evidence>
<protein>
    <recommendedName>
        <fullName evidence="3">OsmC-like protein</fullName>
    </recommendedName>
</protein>
<keyword evidence="2" id="KW-1185">Reference proteome</keyword>
<dbReference type="InterPro" id="IPR003718">
    <property type="entry name" value="OsmC/Ohr_fam"/>
</dbReference>
<organism evidence="1 2">
    <name type="scientific">Granulosicoccus antarcticus IMCC3135</name>
    <dbReference type="NCBI Taxonomy" id="1192854"/>
    <lineage>
        <taxon>Bacteria</taxon>
        <taxon>Pseudomonadati</taxon>
        <taxon>Pseudomonadota</taxon>
        <taxon>Gammaproteobacteria</taxon>
        <taxon>Chromatiales</taxon>
        <taxon>Granulosicoccaceae</taxon>
        <taxon>Granulosicoccus</taxon>
    </lineage>
</organism>
<dbReference type="InterPro" id="IPR036102">
    <property type="entry name" value="OsmC/Ohrsf"/>
</dbReference>
<dbReference type="EMBL" id="CP018632">
    <property type="protein sequence ID" value="ASJ75470.1"/>
    <property type="molecule type" value="Genomic_DNA"/>
</dbReference>
<dbReference type="InterPro" id="IPR052924">
    <property type="entry name" value="OsmC/Ohr_hydroprdx_reductase"/>
</dbReference>
<dbReference type="AlphaFoldDB" id="A0A2Z2P2C2"/>
<dbReference type="PANTHER" id="PTHR35368">
    <property type="entry name" value="HYDROPEROXIDE REDUCTASE"/>
    <property type="match status" value="1"/>
</dbReference>
<evidence type="ECO:0000313" key="1">
    <source>
        <dbReference type="EMBL" id="ASJ75470.1"/>
    </source>
</evidence>
<dbReference type="InterPro" id="IPR015946">
    <property type="entry name" value="KH_dom-like_a/b"/>
</dbReference>
<dbReference type="Gene3D" id="3.30.300.20">
    <property type="match status" value="1"/>
</dbReference>
<dbReference type="SUPFAM" id="SSF82784">
    <property type="entry name" value="OsmC-like"/>
    <property type="match status" value="1"/>
</dbReference>
<accession>A0A2Z2P2C2</accession>